<reference evidence="2 3" key="1">
    <citation type="submission" date="2020-07" db="EMBL/GenBank/DDBJ databases">
        <title>Genomic Encyclopedia of Type Strains, Phase IV (KMG-V): Genome sequencing to study the core and pangenomes of soil and plant-associated prokaryotes.</title>
        <authorList>
            <person name="Whitman W."/>
        </authorList>
    </citation>
    <scope>NUCLEOTIDE SEQUENCE [LARGE SCALE GENOMIC DNA]</scope>
    <source>
        <strain evidence="2 3">C14</strain>
    </source>
</reference>
<dbReference type="Gene3D" id="1.20.1250.20">
    <property type="entry name" value="MFS general substrate transporter like domains"/>
    <property type="match status" value="1"/>
</dbReference>
<dbReference type="Proteomes" id="UP000571751">
    <property type="component" value="Unassembled WGS sequence"/>
</dbReference>
<evidence type="ECO:0000313" key="3">
    <source>
        <dbReference type="Proteomes" id="UP000571751"/>
    </source>
</evidence>
<evidence type="ECO:0000313" key="2">
    <source>
        <dbReference type="EMBL" id="MBA2869420.1"/>
    </source>
</evidence>
<sequence length="117" mass="12663">MIKLDLNGKTTGFLGATFSLFVVFASSSAPIPLLNTYLKTLDLTSGDLSMTAVTYFVGCVLSLLVFARVSNHLGRRPVALATLGIAVIGCINAFDWKIHTGNCFGFSIQYNYNICCR</sequence>
<keyword evidence="1" id="KW-0812">Transmembrane</keyword>
<dbReference type="EMBL" id="JACDUP010000003">
    <property type="protein sequence ID" value="MBA2869420.1"/>
    <property type="molecule type" value="Genomic_DNA"/>
</dbReference>
<gene>
    <name evidence="2" type="ORF">HNP95_001616</name>
</gene>
<dbReference type="Pfam" id="PF07690">
    <property type="entry name" value="MFS_1"/>
    <property type="match status" value="1"/>
</dbReference>
<comment type="caution">
    <text evidence="2">The sequence shown here is derived from an EMBL/GenBank/DDBJ whole genome shotgun (WGS) entry which is preliminary data.</text>
</comment>
<evidence type="ECO:0000256" key="1">
    <source>
        <dbReference type="SAM" id="Phobius"/>
    </source>
</evidence>
<dbReference type="InterPro" id="IPR011701">
    <property type="entry name" value="MFS"/>
</dbReference>
<organism evidence="2 3">
    <name type="scientific">Methanococcus maripaludis</name>
    <name type="common">Methanococcus deltae</name>
    <dbReference type="NCBI Taxonomy" id="39152"/>
    <lineage>
        <taxon>Archaea</taxon>
        <taxon>Methanobacteriati</taxon>
        <taxon>Methanobacteriota</taxon>
        <taxon>Methanomada group</taxon>
        <taxon>Methanococci</taxon>
        <taxon>Methanococcales</taxon>
        <taxon>Methanococcaceae</taxon>
        <taxon>Methanococcus</taxon>
    </lineage>
</organism>
<keyword evidence="1" id="KW-0472">Membrane</keyword>
<dbReference type="RefSeq" id="WP_258560060.1">
    <property type="nucleotide sequence ID" value="NZ_JACDUP010000003.1"/>
</dbReference>
<dbReference type="AlphaFoldDB" id="A0A7J9PWZ5"/>
<feature type="transmembrane region" description="Helical" evidence="1">
    <location>
        <begin position="77"/>
        <end position="94"/>
    </location>
</feature>
<dbReference type="InterPro" id="IPR036259">
    <property type="entry name" value="MFS_trans_sf"/>
</dbReference>
<accession>A0A7J9PWZ5</accession>
<name>A0A7J9PWZ5_METMI</name>
<protein>
    <submittedName>
        <fullName evidence="2">MFS family permease</fullName>
    </submittedName>
</protein>
<keyword evidence="1" id="KW-1133">Transmembrane helix</keyword>
<dbReference type="GO" id="GO:0022857">
    <property type="term" value="F:transmembrane transporter activity"/>
    <property type="evidence" value="ECO:0007669"/>
    <property type="project" value="InterPro"/>
</dbReference>
<feature type="transmembrane region" description="Helical" evidence="1">
    <location>
        <begin position="52"/>
        <end position="70"/>
    </location>
</feature>
<proteinExistence type="predicted"/>
<dbReference type="SUPFAM" id="SSF103473">
    <property type="entry name" value="MFS general substrate transporter"/>
    <property type="match status" value="1"/>
</dbReference>